<organism evidence="1 2">
    <name type="scientific">Dactylosporangium maewongense</name>
    <dbReference type="NCBI Taxonomy" id="634393"/>
    <lineage>
        <taxon>Bacteria</taxon>
        <taxon>Bacillati</taxon>
        <taxon>Actinomycetota</taxon>
        <taxon>Actinomycetes</taxon>
        <taxon>Micromonosporales</taxon>
        <taxon>Micromonosporaceae</taxon>
        <taxon>Dactylosporangium</taxon>
    </lineage>
</organism>
<sequence length="128" mass="14028">MAGARGRPVAVTALLSLDGTDFSLACDECGHLMQARNRAAANHRRTCIVGASRSVLSALRLLCLDTEFPNFVDHIAALQWLRRRIPVPRPADRVIDDRTGGRRDHRVANAPHSLARARAHAAGGMMQW</sequence>
<name>A0ABP4P5A4_9ACTN</name>
<gene>
    <name evidence="1" type="ORF">GCM10009827_114660</name>
</gene>
<reference evidence="2" key="1">
    <citation type="journal article" date="2019" name="Int. J. Syst. Evol. Microbiol.">
        <title>The Global Catalogue of Microorganisms (GCM) 10K type strain sequencing project: providing services to taxonomists for standard genome sequencing and annotation.</title>
        <authorList>
            <consortium name="The Broad Institute Genomics Platform"/>
            <consortium name="The Broad Institute Genome Sequencing Center for Infectious Disease"/>
            <person name="Wu L."/>
            <person name="Ma J."/>
        </authorList>
    </citation>
    <scope>NUCLEOTIDE SEQUENCE [LARGE SCALE GENOMIC DNA]</scope>
    <source>
        <strain evidence="2">JCM 15933</strain>
    </source>
</reference>
<protein>
    <submittedName>
        <fullName evidence="1">Uncharacterized protein</fullName>
    </submittedName>
</protein>
<dbReference type="EMBL" id="BAAAQD010000051">
    <property type="protein sequence ID" value="GAA1573821.1"/>
    <property type="molecule type" value="Genomic_DNA"/>
</dbReference>
<proteinExistence type="predicted"/>
<accession>A0ABP4P5A4</accession>
<keyword evidence="2" id="KW-1185">Reference proteome</keyword>
<evidence type="ECO:0000313" key="1">
    <source>
        <dbReference type="EMBL" id="GAA1573821.1"/>
    </source>
</evidence>
<dbReference type="Proteomes" id="UP001501470">
    <property type="component" value="Unassembled WGS sequence"/>
</dbReference>
<evidence type="ECO:0000313" key="2">
    <source>
        <dbReference type="Proteomes" id="UP001501470"/>
    </source>
</evidence>
<comment type="caution">
    <text evidence="1">The sequence shown here is derived from an EMBL/GenBank/DDBJ whole genome shotgun (WGS) entry which is preliminary data.</text>
</comment>